<proteinExistence type="predicted"/>
<dbReference type="EMBL" id="BLQM01000247">
    <property type="protein sequence ID" value="GMH78260.1"/>
    <property type="molecule type" value="Genomic_DNA"/>
</dbReference>
<sequence>MEYLTEGSEGYASALRQAAEGAVSDFQKRTASISQERRRNILAISFTSFTLFIVLFGKAAYKSFNSTSAEIISDVFLQLAAEEEETKKAISSIIGSILRSPEVNNEVNTLIKNVFADLTTDKETVANAANLISAALQDPVVMKSVNELAVHLCSDPEVMDASAKLIIELGLQEEITEATAKLLTNSSHVVMSDPEILDHSKEFVADVVADDAIQRTGGDALWNTITYSVRPGEVELRAGVSSEASTYR</sequence>
<dbReference type="AlphaFoldDB" id="A0A9W7EHM4"/>
<evidence type="ECO:0000313" key="2">
    <source>
        <dbReference type="Proteomes" id="UP001162640"/>
    </source>
</evidence>
<name>A0A9W7EHM4_9STRA</name>
<organism evidence="1 2">
    <name type="scientific">Triparma laevis f. inornata</name>
    <dbReference type="NCBI Taxonomy" id="1714386"/>
    <lineage>
        <taxon>Eukaryota</taxon>
        <taxon>Sar</taxon>
        <taxon>Stramenopiles</taxon>
        <taxon>Ochrophyta</taxon>
        <taxon>Bolidophyceae</taxon>
        <taxon>Parmales</taxon>
        <taxon>Triparmaceae</taxon>
        <taxon>Triparma</taxon>
    </lineage>
</organism>
<dbReference type="Proteomes" id="UP001162640">
    <property type="component" value="Unassembled WGS sequence"/>
</dbReference>
<accession>A0A9W7EHM4</accession>
<reference evidence="2" key="1">
    <citation type="journal article" date="2023" name="Commun. Biol.">
        <title>Genome analysis of Parmales, the sister group of diatoms, reveals the evolutionary specialization of diatoms from phago-mixotrophs to photoautotrophs.</title>
        <authorList>
            <person name="Ban H."/>
            <person name="Sato S."/>
            <person name="Yoshikawa S."/>
            <person name="Yamada K."/>
            <person name="Nakamura Y."/>
            <person name="Ichinomiya M."/>
            <person name="Sato N."/>
            <person name="Blanc-Mathieu R."/>
            <person name="Endo H."/>
            <person name="Kuwata A."/>
            <person name="Ogata H."/>
        </authorList>
    </citation>
    <scope>NUCLEOTIDE SEQUENCE [LARGE SCALE GENOMIC DNA]</scope>
</reference>
<evidence type="ECO:0000313" key="1">
    <source>
        <dbReference type="EMBL" id="GMH78260.1"/>
    </source>
</evidence>
<dbReference type="PANTHER" id="PTHR37935:SF1">
    <property type="entry name" value="CHROMOSOME UNDETERMINED SCAFFOLD_14, WHOLE GENOME SHOTGUN SEQUENCE"/>
    <property type="match status" value="1"/>
</dbReference>
<protein>
    <submittedName>
        <fullName evidence="1">Uncharacterized protein</fullName>
    </submittedName>
</protein>
<comment type="caution">
    <text evidence="1">The sequence shown here is derived from an EMBL/GenBank/DDBJ whole genome shotgun (WGS) entry which is preliminary data.</text>
</comment>
<dbReference type="PANTHER" id="PTHR37935">
    <property type="entry name" value="CHROMOSOME UNDETERMINED SCAFFOLD_14, WHOLE GENOME SHOTGUN SEQUENCE"/>
    <property type="match status" value="1"/>
</dbReference>
<gene>
    <name evidence="1" type="ORF">TL16_g07729</name>
</gene>